<protein>
    <submittedName>
        <fullName evidence="1">Uncharacterized protein</fullName>
    </submittedName>
</protein>
<dbReference type="EMBL" id="HE573024">
    <property type="protein sequence ID" value="CCC49554.1"/>
    <property type="molecule type" value="Genomic_DNA"/>
</dbReference>
<name>G0U0F6_TRYVY</name>
<sequence length="268" mass="29448">MTCGTLVLLRDSCSAIYLLEEVRKQTLCAESNCSNSVCESLADYVLCALTPQSIISLSEAQMNDFGEAEEGGEAVLVDRAQLYTHTCPNGSTLQMQVLYIGNSPILGVKCFVALPLSSGRVLHDLCGAWARYAHFEQARQCAAGFRLAMLQTIGGGWASLKQAERAMECALKLHTTATSINDTATQRKCRAFVGWAHLWSGDVKRAVDIFKREKEVARIERDDVHERRCTSALHHAAYMANKLRGEAKQGWSSPLPVSWVDIFTDASA</sequence>
<dbReference type="VEuPathDB" id="TriTrypDB:TvY486_0801630"/>
<dbReference type="AlphaFoldDB" id="G0U0F6"/>
<reference evidence="1" key="1">
    <citation type="journal article" date="2012" name="Proc. Natl. Acad. Sci. U.S.A.">
        <title>Antigenic diversity is generated by distinct evolutionary mechanisms in African trypanosome species.</title>
        <authorList>
            <person name="Jackson A.P."/>
            <person name="Berry A."/>
            <person name="Aslett M."/>
            <person name="Allison H.C."/>
            <person name="Burton P."/>
            <person name="Vavrova-Anderson J."/>
            <person name="Brown R."/>
            <person name="Browne H."/>
            <person name="Corton N."/>
            <person name="Hauser H."/>
            <person name="Gamble J."/>
            <person name="Gilderthorp R."/>
            <person name="Marcello L."/>
            <person name="McQuillan J."/>
            <person name="Otto T.D."/>
            <person name="Quail M.A."/>
            <person name="Sanders M.J."/>
            <person name="van Tonder A."/>
            <person name="Ginger M.L."/>
            <person name="Field M.C."/>
            <person name="Barry J.D."/>
            <person name="Hertz-Fowler C."/>
            <person name="Berriman M."/>
        </authorList>
    </citation>
    <scope>NUCLEOTIDE SEQUENCE</scope>
    <source>
        <strain evidence="1">Y486</strain>
    </source>
</reference>
<evidence type="ECO:0000313" key="1">
    <source>
        <dbReference type="EMBL" id="CCC49554.1"/>
    </source>
</evidence>
<gene>
    <name evidence="1" type="ORF">TVY486_0801630</name>
</gene>
<proteinExistence type="predicted"/>
<accession>G0U0F6</accession>
<organism evidence="1">
    <name type="scientific">Trypanosoma vivax (strain Y486)</name>
    <dbReference type="NCBI Taxonomy" id="1055687"/>
    <lineage>
        <taxon>Eukaryota</taxon>
        <taxon>Discoba</taxon>
        <taxon>Euglenozoa</taxon>
        <taxon>Kinetoplastea</taxon>
        <taxon>Metakinetoplastina</taxon>
        <taxon>Trypanosomatida</taxon>
        <taxon>Trypanosomatidae</taxon>
        <taxon>Trypanosoma</taxon>
        <taxon>Duttonella</taxon>
    </lineage>
</organism>
<dbReference type="OMA" id="ICSNIND"/>